<evidence type="ECO:0000313" key="2">
    <source>
        <dbReference type="Proteomes" id="UP000178099"/>
    </source>
</evidence>
<gene>
    <name evidence="1" type="ORF">A3D67_00460</name>
</gene>
<sequence>MDERFLSDRNTKRIQSKFKIPVDSFNPGTHWIVSLDRESHLPTDLELRQIRSYGEFVTKTTYLHEMAERILALPLPKAGEHHTVIFRKGHGSAPGTEEHWFRRKAMWRNPRYIPNPVLPQYRGLSLVHVMDAEETLFPEKWALWKRKYPKLFPAT</sequence>
<protein>
    <submittedName>
        <fullName evidence="1">Uncharacterized protein</fullName>
    </submittedName>
</protein>
<accession>A0A1G2DFC0</accession>
<reference evidence="1 2" key="1">
    <citation type="journal article" date="2016" name="Nat. Commun.">
        <title>Thousands of microbial genomes shed light on interconnected biogeochemical processes in an aquifer system.</title>
        <authorList>
            <person name="Anantharaman K."/>
            <person name="Brown C.T."/>
            <person name="Hug L.A."/>
            <person name="Sharon I."/>
            <person name="Castelle C.J."/>
            <person name="Probst A.J."/>
            <person name="Thomas B.C."/>
            <person name="Singh A."/>
            <person name="Wilkins M.J."/>
            <person name="Karaoz U."/>
            <person name="Brodie E.L."/>
            <person name="Williams K.H."/>
            <person name="Hubbard S.S."/>
            <person name="Banfield J.F."/>
        </authorList>
    </citation>
    <scope>NUCLEOTIDE SEQUENCE [LARGE SCALE GENOMIC DNA]</scope>
</reference>
<evidence type="ECO:0000313" key="1">
    <source>
        <dbReference type="EMBL" id="OGZ11651.1"/>
    </source>
</evidence>
<organism evidence="1 2">
    <name type="scientific">Candidatus Lloydbacteria bacterium RIFCSPHIGHO2_02_FULL_51_22</name>
    <dbReference type="NCBI Taxonomy" id="1798663"/>
    <lineage>
        <taxon>Bacteria</taxon>
        <taxon>Candidatus Lloydiibacteriota</taxon>
    </lineage>
</organism>
<comment type="caution">
    <text evidence="1">The sequence shown here is derived from an EMBL/GenBank/DDBJ whole genome shotgun (WGS) entry which is preliminary data.</text>
</comment>
<proteinExistence type="predicted"/>
<dbReference type="Proteomes" id="UP000178099">
    <property type="component" value="Unassembled WGS sequence"/>
</dbReference>
<dbReference type="AlphaFoldDB" id="A0A1G2DFC0"/>
<dbReference type="EMBL" id="MHLN01000017">
    <property type="protein sequence ID" value="OGZ11651.1"/>
    <property type="molecule type" value="Genomic_DNA"/>
</dbReference>
<name>A0A1G2DFC0_9BACT</name>